<organism evidence="1 2">
    <name type="scientific">Robertmurraya siralis</name>
    <dbReference type="NCBI Taxonomy" id="77777"/>
    <lineage>
        <taxon>Bacteria</taxon>
        <taxon>Bacillati</taxon>
        <taxon>Bacillota</taxon>
        <taxon>Bacilli</taxon>
        <taxon>Bacillales</taxon>
        <taxon>Bacillaceae</taxon>
        <taxon>Robertmurraya</taxon>
    </lineage>
</organism>
<name>A0A919WKZ6_9BACI</name>
<reference evidence="1" key="1">
    <citation type="submission" date="2021-03" db="EMBL/GenBank/DDBJ databases">
        <title>Antimicrobial resistance genes in bacteria isolated from Japanese honey, and their potential for conferring macrolide and lincosamide resistance in the American foulbrood pathogen Paenibacillus larvae.</title>
        <authorList>
            <person name="Okamoto M."/>
            <person name="Kumagai M."/>
            <person name="Kanamori H."/>
            <person name="Takamatsu D."/>
        </authorList>
    </citation>
    <scope>NUCLEOTIDE SEQUENCE</scope>
    <source>
        <strain evidence="1">J27TS8</strain>
    </source>
</reference>
<sequence length="187" mass="21481">MEENVIISALKRSLNEGVMVSVYSSYIEPEKCSVGYIDFITSEHFIMKHVAPDGNYDGYIVRRIEDVFRVDINGEYEKNLELLYNLQKQQHQAFVKNNKTKDLFEETLIFAQKNNLVVTICIDETENQDDIVGFVKNISVQGVTISRVSLNGLVDGETSIFIGHMIRMDCDTADEKKYKLLFSHKKN</sequence>
<evidence type="ECO:0000313" key="1">
    <source>
        <dbReference type="EMBL" id="GIN63567.1"/>
    </source>
</evidence>
<protein>
    <submittedName>
        <fullName evidence="1">Uncharacterized protein</fullName>
    </submittedName>
</protein>
<evidence type="ECO:0000313" key="2">
    <source>
        <dbReference type="Proteomes" id="UP000682111"/>
    </source>
</evidence>
<dbReference type="RefSeq" id="WP_095308817.1">
    <property type="nucleotide sequence ID" value="NZ_BORC01000007.1"/>
</dbReference>
<dbReference type="Proteomes" id="UP000682111">
    <property type="component" value="Unassembled WGS sequence"/>
</dbReference>
<dbReference type="AlphaFoldDB" id="A0A919WKZ6"/>
<gene>
    <name evidence="1" type="ORF">J27TS8_35600</name>
</gene>
<keyword evidence="2" id="KW-1185">Reference proteome</keyword>
<accession>A0A919WKZ6</accession>
<proteinExistence type="predicted"/>
<comment type="caution">
    <text evidence="1">The sequence shown here is derived from an EMBL/GenBank/DDBJ whole genome shotgun (WGS) entry which is preliminary data.</text>
</comment>
<dbReference type="EMBL" id="BORC01000007">
    <property type="protein sequence ID" value="GIN63567.1"/>
    <property type="molecule type" value="Genomic_DNA"/>
</dbReference>
<dbReference type="OrthoDB" id="2989721at2"/>